<reference evidence="1" key="1">
    <citation type="submission" date="2023-07" db="EMBL/GenBank/DDBJ databases">
        <title>draft genome sequence of fig (Ficus carica).</title>
        <authorList>
            <person name="Takahashi T."/>
            <person name="Nishimura K."/>
        </authorList>
    </citation>
    <scope>NUCLEOTIDE SEQUENCE</scope>
</reference>
<comment type="caution">
    <text evidence="1">The sequence shown here is derived from an EMBL/GenBank/DDBJ whole genome shotgun (WGS) entry which is preliminary data.</text>
</comment>
<proteinExistence type="predicted"/>
<sequence>MAVAEDDARRNLMAKLDSAKAKLDEILEVKSKLVMENKKVKQDIE</sequence>
<accession>A0AA88EBK4</accession>
<name>A0AA88EBK4_FICCA</name>
<organism evidence="1 2">
    <name type="scientific">Ficus carica</name>
    <name type="common">Common fig</name>
    <dbReference type="NCBI Taxonomy" id="3494"/>
    <lineage>
        <taxon>Eukaryota</taxon>
        <taxon>Viridiplantae</taxon>
        <taxon>Streptophyta</taxon>
        <taxon>Embryophyta</taxon>
        <taxon>Tracheophyta</taxon>
        <taxon>Spermatophyta</taxon>
        <taxon>Magnoliopsida</taxon>
        <taxon>eudicotyledons</taxon>
        <taxon>Gunneridae</taxon>
        <taxon>Pentapetalae</taxon>
        <taxon>rosids</taxon>
        <taxon>fabids</taxon>
        <taxon>Rosales</taxon>
        <taxon>Moraceae</taxon>
        <taxon>Ficeae</taxon>
        <taxon>Ficus</taxon>
    </lineage>
</organism>
<dbReference type="Proteomes" id="UP001187192">
    <property type="component" value="Unassembled WGS sequence"/>
</dbReference>
<keyword evidence="2" id="KW-1185">Reference proteome</keyword>
<dbReference type="AlphaFoldDB" id="A0AA88EBK4"/>
<gene>
    <name evidence="1" type="ORF">TIFTF001_053385</name>
</gene>
<evidence type="ECO:0000313" key="1">
    <source>
        <dbReference type="EMBL" id="GMN71325.1"/>
    </source>
</evidence>
<protein>
    <submittedName>
        <fullName evidence="1">Uncharacterized protein</fullName>
    </submittedName>
</protein>
<evidence type="ECO:0000313" key="2">
    <source>
        <dbReference type="Proteomes" id="UP001187192"/>
    </source>
</evidence>
<dbReference type="EMBL" id="BTGU01012613">
    <property type="protein sequence ID" value="GMN71325.1"/>
    <property type="molecule type" value="Genomic_DNA"/>
</dbReference>